<reference evidence="3" key="1">
    <citation type="journal article" date="2019" name="Int. J. Syst. Evol. Microbiol.">
        <title>The Global Catalogue of Microorganisms (GCM) 10K type strain sequencing project: providing services to taxonomists for standard genome sequencing and annotation.</title>
        <authorList>
            <consortium name="The Broad Institute Genomics Platform"/>
            <consortium name="The Broad Institute Genome Sequencing Center for Infectious Disease"/>
            <person name="Wu L."/>
            <person name="Ma J."/>
        </authorList>
    </citation>
    <scope>NUCLEOTIDE SEQUENCE [LARGE SCALE GENOMIC DNA]</scope>
    <source>
        <strain evidence="3">JCM 11117</strain>
    </source>
</reference>
<comment type="caution">
    <text evidence="2">The sequence shown here is derived from an EMBL/GenBank/DDBJ whole genome shotgun (WGS) entry which is preliminary data.</text>
</comment>
<evidence type="ECO:0000313" key="2">
    <source>
        <dbReference type="EMBL" id="GAA0922303.1"/>
    </source>
</evidence>
<name>A0ABP3ZKX9_9PSEU</name>
<feature type="region of interest" description="Disordered" evidence="1">
    <location>
        <begin position="1"/>
        <end position="33"/>
    </location>
</feature>
<dbReference type="RefSeq" id="WP_343938533.1">
    <property type="nucleotide sequence ID" value="NZ_BAAAHP010000014.1"/>
</dbReference>
<evidence type="ECO:0000256" key="1">
    <source>
        <dbReference type="SAM" id="MobiDB-lite"/>
    </source>
</evidence>
<accession>A0ABP3ZKX9</accession>
<keyword evidence="3" id="KW-1185">Reference proteome</keyword>
<proteinExistence type="predicted"/>
<organism evidence="2 3">
    <name type="scientific">Pseudonocardia zijingensis</name>
    <dbReference type="NCBI Taxonomy" id="153376"/>
    <lineage>
        <taxon>Bacteria</taxon>
        <taxon>Bacillati</taxon>
        <taxon>Actinomycetota</taxon>
        <taxon>Actinomycetes</taxon>
        <taxon>Pseudonocardiales</taxon>
        <taxon>Pseudonocardiaceae</taxon>
        <taxon>Pseudonocardia</taxon>
    </lineage>
</organism>
<evidence type="ECO:0000313" key="3">
    <source>
        <dbReference type="Proteomes" id="UP001499967"/>
    </source>
</evidence>
<gene>
    <name evidence="2" type="ORF">GCM10009559_05670</name>
</gene>
<sequence>MLQWDQANELEPSRAPSGSRSDDGPAGAETPLTGVLQNMTNDLFAAALQAHLALQVIGQDAEAAPRLRAVVAHLDRAVADLRLTSYACSCGGDSERVDPAALLTGLTLVAKV</sequence>
<protein>
    <submittedName>
        <fullName evidence="2">Uncharacterized protein</fullName>
    </submittedName>
</protein>
<dbReference type="EMBL" id="BAAAHP010000014">
    <property type="protein sequence ID" value="GAA0922303.1"/>
    <property type="molecule type" value="Genomic_DNA"/>
</dbReference>
<dbReference type="Proteomes" id="UP001499967">
    <property type="component" value="Unassembled WGS sequence"/>
</dbReference>